<dbReference type="Gene3D" id="1.10.287.1260">
    <property type="match status" value="1"/>
</dbReference>
<dbReference type="InterPro" id="IPR010920">
    <property type="entry name" value="LSM_dom_sf"/>
</dbReference>
<evidence type="ECO:0000256" key="3">
    <source>
        <dbReference type="ARBA" id="ARBA00022475"/>
    </source>
</evidence>
<accession>A0A9D2K4S9</accession>
<dbReference type="PROSITE" id="PS01246">
    <property type="entry name" value="UPF0003"/>
    <property type="match status" value="1"/>
</dbReference>
<keyword evidence="6 7" id="KW-0472">Membrane</keyword>
<comment type="similarity">
    <text evidence="2">Belongs to the MscS (TC 1.A.23) family.</text>
</comment>
<protein>
    <submittedName>
        <fullName evidence="10">Mechanosensitive ion channel</fullName>
    </submittedName>
</protein>
<dbReference type="InterPro" id="IPR049278">
    <property type="entry name" value="MS_channel_C"/>
</dbReference>
<evidence type="ECO:0000259" key="9">
    <source>
        <dbReference type="Pfam" id="PF21082"/>
    </source>
</evidence>
<evidence type="ECO:0000256" key="6">
    <source>
        <dbReference type="ARBA" id="ARBA00023136"/>
    </source>
</evidence>
<evidence type="ECO:0000256" key="1">
    <source>
        <dbReference type="ARBA" id="ARBA00004651"/>
    </source>
</evidence>
<dbReference type="SUPFAM" id="SSF82861">
    <property type="entry name" value="Mechanosensitive channel protein MscS (YggB), transmembrane region"/>
    <property type="match status" value="1"/>
</dbReference>
<keyword evidence="5 7" id="KW-1133">Transmembrane helix</keyword>
<evidence type="ECO:0000256" key="2">
    <source>
        <dbReference type="ARBA" id="ARBA00008017"/>
    </source>
</evidence>
<dbReference type="Proteomes" id="UP000824101">
    <property type="component" value="Unassembled WGS sequence"/>
</dbReference>
<dbReference type="InterPro" id="IPR045275">
    <property type="entry name" value="MscS_archaea/bacteria_type"/>
</dbReference>
<dbReference type="PANTHER" id="PTHR30221:SF1">
    <property type="entry name" value="SMALL-CONDUCTANCE MECHANOSENSITIVE CHANNEL"/>
    <property type="match status" value="1"/>
</dbReference>
<evidence type="ECO:0000256" key="5">
    <source>
        <dbReference type="ARBA" id="ARBA00022989"/>
    </source>
</evidence>
<sequence length="275" mass="30164">MPDTIKNWLPALSGFALDLLAAVFILVIGFKAVGAVRRMAERSFARMEMELSLRKFLLALLQALLYAVLIFMAAERIGIQSSSIIALLGSAGVTLGLALQGSLSNFAGGVLILLMRPFKVGDYIVSEYGEGTVAVIGLVYTTLNTVDNKTVVIPNGSLSNSPITNATAEEFRRLDLVVGISYQADLKKAKEILLDIFSSHPNILKDHPIQVFVDQLAASSVMIGGRGWTSTDDYWQTRWDIIEQIKLRLDEAGIEIPFNQMDVHVNYMEKGEKKG</sequence>
<dbReference type="Pfam" id="PF00924">
    <property type="entry name" value="MS_channel_2nd"/>
    <property type="match status" value="1"/>
</dbReference>
<evidence type="ECO:0000313" key="11">
    <source>
        <dbReference type="Proteomes" id="UP000824101"/>
    </source>
</evidence>
<dbReference type="AlphaFoldDB" id="A0A9D2K4S9"/>
<dbReference type="PANTHER" id="PTHR30221">
    <property type="entry name" value="SMALL-CONDUCTANCE MECHANOSENSITIVE CHANNEL"/>
    <property type="match status" value="1"/>
</dbReference>
<evidence type="ECO:0000259" key="8">
    <source>
        <dbReference type="Pfam" id="PF00924"/>
    </source>
</evidence>
<dbReference type="GO" id="GO:0005886">
    <property type="term" value="C:plasma membrane"/>
    <property type="evidence" value="ECO:0007669"/>
    <property type="project" value="UniProtKB-SubCell"/>
</dbReference>
<feature type="domain" description="Mechanosensitive ion channel MscS" evidence="8">
    <location>
        <begin position="102"/>
        <end position="167"/>
    </location>
</feature>
<keyword evidence="3" id="KW-1003">Cell membrane</keyword>
<dbReference type="InterPro" id="IPR011066">
    <property type="entry name" value="MscS_channel_C_sf"/>
</dbReference>
<dbReference type="InterPro" id="IPR006685">
    <property type="entry name" value="MscS_channel_2nd"/>
</dbReference>
<comment type="caution">
    <text evidence="10">The sequence shown here is derived from an EMBL/GenBank/DDBJ whole genome shotgun (WGS) entry which is preliminary data.</text>
</comment>
<evidence type="ECO:0000256" key="4">
    <source>
        <dbReference type="ARBA" id="ARBA00022692"/>
    </source>
</evidence>
<keyword evidence="4 7" id="KW-0812">Transmembrane</keyword>
<dbReference type="GO" id="GO:0008381">
    <property type="term" value="F:mechanosensitive monoatomic ion channel activity"/>
    <property type="evidence" value="ECO:0007669"/>
    <property type="project" value="InterPro"/>
</dbReference>
<proteinExistence type="inferred from homology"/>
<dbReference type="InterPro" id="IPR023408">
    <property type="entry name" value="MscS_beta-dom_sf"/>
</dbReference>
<gene>
    <name evidence="10" type="ORF">IAA17_02455</name>
</gene>
<reference evidence="10" key="2">
    <citation type="submission" date="2021-04" db="EMBL/GenBank/DDBJ databases">
        <authorList>
            <person name="Gilroy R."/>
        </authorList>
    </citation>
    <scope>NUCLEOTIDE SEQUENCE</scope>
    <source>
        <strain evidence="10">ChiBcec1-1093</strain>
    </source>
</reference>
<dbReference type="EMBL" id="DXBC01000040">
    <property type="protein sequence ID" value="HIZ78636.1"/>
    <property type="molecule type" value="Genomic_DNA"/>
</dbReference>
<dbReference type="InterPro" id="IPR011014">
    <property type="entry name" value="MscS_channel_TM-2"/>
</dbReference>
<reference evidence="10" key="1">
    <citation type="journal article" date="2021" name="PeerJ">
        <title>Extensive microbial diversity within the chicken gut microbiome revealed by metagenomics and culture.</title>
        <authorList>
            <person name="Gilroy R."/>
            <person name="Ravi A."/>
            <person name="Getino M."/>
            <person name="Pursley I."/>
            <person name="Horton D.L."/>
            <person name="Alikhan N.F."/>
            <person name="Baker D."/>
            <person name="Gharbi K."/>
            <person name="Hall N."/>
            <person name="Watson M."/>
            <person name="Adriaenssens E.M."/>
            <person name="Foster-Nyarko E."/>
            <person name="Jarju S."/>
            <person name="Secka A."/>
            <person name="Antonio M."/>
            <person name="Oren A."/>
            <person name="Chaudhuri R.R."/>
            <person name="La Ragione R."/>
            <person name="Hildebrand F."/>
            <person name="Pallen M.J."/>
        </authorList>
    </citation>
    <scope>NUCLEOTIDE SEQUENCE</scope>
    <source>
        <strain evidence="10">ChiBcec1-1093</strain>
    </source>
</reference>
<evidence type="ECO:0000256" key="7">
    <source>
        <dbReference type="SAM" id="Phobius"/>
    </source>
</evidence>
<dbReference type="Gene3D" id="2.30.30.60">
    <property type="match status" value="1"/>
</dbReference>
<dbReference type="Pfam" id="PF21082">
    <property type="entry name" value="MS_channel_3rd"/>
    <property type="match status" value="1"/>
</dbReference>
<feature type="transmembrane region" description="Helical" evidence="7">
    <location>
        <begin position="86"/>
        <end position="114"/>
    </location>
</feature>
<dbReference type="SUPFAM" id="SSF50182">
    <property type="entry name" value="Sm-like ribonucleoproteins"/>
    <property type="match status" value="1"/>
</dbReference>
<feature type="transmembrane region" description="Helical" evidence="7">
    <location>
        <begin position="56"/>
        <end position="74"/>
    </location>
</feature>
<comment type="subcellular location">
    <subcellularLocation>
        <location evidence="1">Cell membrane</location>
        <topology evidence="1">Multi-pass membrane protein</topology>
    </subcellularLocation>
</comment>
<name>A0A9D2K4S9_9FIRM</name>
<dbReference type="InterPro" id="IPR006686">
    <property type="entry name" value="MscS_channel_CS"/>
</dbReference>
<feature type="transmembrane region" description="Helical" evidence="7">
    <location>
        <begin position="12"/>
        <end position="36"/>
    </location>
</feature>
<dbReference type="SUPFAM" id="SSF82689">
    <property type="entry name" value="Mechanosensitive channel protein MscS (YggB), C-terminal domain"/>
    <property type="match status" value="1"/>
</dbReference>
<evidence type="ECO:0000313" key="10">
    <source>
        <dbReference type="EMBL" id="HIZ78636.1"/>
    </source>
</evidence>
<feature type="domain" description="Mechanosensitive ion channel MscS C-terminal" evidence="9">
    <location>
        <begin position="175"/>
        <end position="256"/>
    </location>
</feature>
<organism evidence="10 11">
    <name type="scientific">Candidatus Lachnoclostridium stercorigallinarum</name>
    <dbReference type="NCBI Taxonomy" id="2838634"/>
    <lineage>
        <taxon>Bacteria</taxon>
        <taxon>Bacillati</taxon>
        <taxon>Bacillota</taxon>
        <taxon>Clostridia</taxon>
        <taxon>Lachnospirales</taxon>
        <taxon>Lachnospiraceae</taxon>
    </lineage>
</organism>
<dbReference type="Gene3D" id="3.30.70.100">
    <property type="match status" value="1"/>
</dbReference>